<dbReference type="HOGENOM" id="CLU_1006935_0_0_2"/>
<protein>
    <submittedName>
        <fullName evidence="1">Uncharacterized protein</fullName>
    </submittedName>
</protein>
<dbReference type="KEGG" id="thm:CL1_0297"/>
<evidence type="ECO:0000313" key="2">
    <source>
        <dbReference type="Proteomes" id="UP000006064"/>
    </source>
</evidence>
<accession>I3ZS24</accession>
<keyword evidence="2" id="KW-1185">Reference proteome</keyword>
<proteinExistence type="predicted"/>
<dbReference type="RefSeq" id="WP_014788149.1">
    <property type="nucleotide sequence ID" value="NC_018015.1"/>
</dbReference>
<evidence type="ECO:0000313" key="1">
    <source>
        <dbReference type="EMBL" id="AFL94508.1"/>
    </source>
</evidence>
<dbReference type="Gene3D" id="1.25.40.10">
    <property type="entry name" value="Tetratricopeptide repeat domain"/>
    <property type="match status" value="1"/>
</dbReference>
<dbReference type="STRING" id="163003.CL1_0297"/>
<dbReference type="EMBL" id="CP003651">
    <property type="protein sequence ID" value="AFL94508.1"/>
    <property type="molecule type" value="Genomic_DNA"/>
</dbReference>
<dbReference type="OrthoDB" id="92924at2157"/>
<dbReference type="AlphaFoldDB" id="I3ZS24"/>
<dbReference type="GeneID" id="13038955"/>
<reference evidence="1 2" key="1">
    <citation type="journal article" date="2012" name="J. Bacteriol.">
        <title>Complete Genome Sequence of the Hyperthermophilic Archaeon Thermococcus sp. Strain CL1, Isolated from a Paralvinella sp. Polychaete Worm Collected from a Hydrothermal Vent.</title>
        <authorList>
            <person name="Jung J.H."/>
            <person name="Holden J.F."/>
            <person name="Seo D.H."/>
            <person name="Park K.H."/>
            <person name="Shin H."/>
            <person name="Ryu S."/>
            <person name="Lee J.H."/>
            <person name="Park C.S."/>
        </authorList>
    </citation>
    <scope>NUCLEOTIDE SEQUENCE [LARGE SCALE GENOMIC DNA]</scope>
    <source>
        <strain evidence="2">DSM 27260 / KACC 17922 / CL1</strain>
    </source>
</reference>
<dbReference type="InterPro" id="IPR011990">
    <property type="entry name" value="TPR-like_helical_dom_sf"/>
</dbReference>
<name>I3ZS24_THECF</name>
<sequence length="275" mass="31493">MGKLDEFFKSRSREKKRSELEVLEEIEAYLKEGGIGEAIELTKELEKEPNLFLALRMIVRSIVETLDETEKTEALRETDLEALREMVRNLVPAVNGLSVQRHRAILLSEIALLFYRLGDELNGDLALKTAINLAENDASVLRDIIMELVRRGLLAKAGYAMKMVRNPEKLDVVLVHLVETFYRAGDEKRARLLLEHVSSPFHRAMALYYMASIEGERDREKALKLVEEAFKEAARVKDPDARFELSLKLYGLKHELLGEGFSVRDVLAWREAPQE</sequence>
<organism evidence="1 2">
    <name type="scientific">Thermococcus cleftensis (strain DSM 27260 / KACC 17922 / CL1)</name>
    <dbReference type="NCBI Taxonomy" id="163003"/>
    <lineage>
        <taxon>Archaea</taxon>
        <taxon>Methanobacteriati</taxon>
        <taxon>Methanobacteriota</taxon>
        <taxon>Thermococci</taxon>
        <taxon>Thermococcales</taxon>
        <taxon>Thermococcaceae</taxon>
        <taxon>Thermococcus</taxon>
    </lineage>
</organism>
<dbReference type="Proteomes" id="UP000006064">
    <property type="component" value="Chromosome"/>
</dbReference>
<gene>
    <name evidence="1" type="ORF">CL1_0297</name>
</gene>